<dbReference type="PANTHER" id="PTHR15732:SF4">
    <property type="entry name" value="PROTEIN MOONRAKER"/>
    <property type="match status" value="1"/>
</dbReference>
<evidence type="ECO:0000313" key="2">
    <source>
        <dbReference type="Proteomes" id="UP000027135"/>
    </source>
</evidence>
<protein>
    <submittedName>
        <fullName evidence="1">Uncharacterized protein</fullName>
    </submittedName>
</protein>
<organism evidence="1 2">
    <name type="scientific">Zootermopsis nevadensis</name>
    <name type="common">Dampwood termite</name>
    <dbReference type="NCBI Taxonomy" id="136037"/>
    <lineage>
        <taxon>Eukaryota</taxon>
        <taxon>Metazoa</taxon>
        <taxon>Ecdysozoa</taxon>
        <taxon>Arthropoda</taxon>
        <taxon>Hexapoda</taxon>
        <taxon>Insecta</taxon>
        <taxon>Pterygota</taxon>
        <taxon>Neoptera</taxon>
        <taxon>Polyneoptera</taxon>
        <taxon>Dictyoptera</taxon>
        <taxon>Blattodea</taxon>
        <taxon>Blattoidea</taxon>
        <taxon>Termitoidae</taxon>
        <taxon>Termopsidae</taxon>
        <taxon>Zootermopsis</taxon>
    </lineage>
</organism>
<dbReference type="InParanoid" id="A0A067QQ65"/>
<dbReference type="GO" id="GO:0007099">
    <property type="term" value="P:centriole replication"/>
    <property type="evidence" value="ECO:0007669"/>
    <property type="project" value="InterPro"/>
</dbReference>
<accession>A0A067QQ65</accession>
<sequence>MFKDEDQLPSATKYVHTRNVCDAVPPIAITYEKASPVHIYSSDGKTSECKFKYVPEDEFEQIVKYVKRKKKKKHEDKEWLEFLRERKKECKCNKYSESVMPSVLSKAMQNDPKKFYNADLDLPGYGHMQDCQEHYDAVSLKAVSKTYRRTMLDVLDDMAKKDVHGREDIVSFLHKPNKEHLQMVETLSETKYINHNNNTLLEPIQEEPLCLPDSQYSMLNGTECIYQQWSFDMNKSYRSDKPKSNHEHYLPEKTSYHVSQPAVPKLHHCGTNKESIQSQKIRIIWKKMDAAFDGILHLYGKIPEPDGIQDFLRRREREAEFSSRFTRNYLYPLKQQVCELKKQIGESSTLSRAQHTRHQALCKKLVVAHQTALQGLQAYLHHMLHSVQCAAHNKLKDLVHYINEVSRLCKFIGIVVAVSASEPGPDNAENKSKALLQLINNKHLINKTEGDLLISHDTPVSVMCATGEREWESSLRKPRQTKFSINSTERESSVSKKIYRESASKLAVAVCGYPYKKQGSATFRNKRFTNSKVITKVSQEIEKKLDGPPLASMEDMKVIQVKNIASQPLQQSESDNSLLATRRQAERKIIKIGPQNAQLICLPPDEEDTRINHHESGLKSALTLPMTDMWSAIVYRQKFHGYMQFNPMYRGTPPPWAMVDRLSDHLIDQVLQEVTSEMELVIESLIKNIFTLEFGEEKVFLGQS</sequence>
<dbReference type="Proteomes" id="UP000027135">
    <property type="component" value="Unassembled WGS sequence"/>
</dbReference>
<dbReference type="InterPro" id="IPR031447">
    <property type="entry name" value="MNR"/>
</dbReference>
<dbReference type="OMA" id="KILTMQR"/>
<dbReference type="GO" id="GO:0071539">
    <property type="term" value="P:protein localization to centrosome"/>
    <property type="evidence" value="ECO:0007669"/>
    <property type="project" value="TreeGrafter"/>
</dbReference>
<name>A0A067QQ65_ZOONE</name>
<proteinExistence type="predicted"/>
<dbReference type="eggNOG" id="ENOG502SG0I">
    <property type="taxonomic scope" value="Eukaryota"/>
</dbReference>
<reference evidence="1 2" key="1">
    <citation type="journal article" date="2014" name="Nat. Commun.">
        <title>Molecular traces of alternative social organization in a termite genome.</title>
        <authorList>
            <person name="Terrapon N."/>
            <person name="Li C."/>
            <person name="Robertson H.M."/>
            <person name="Ji L."/>
            <person name="Meng X."/>
            <person name="Booth W."/>
            <person name="Chen Z."/>
            <person name="Childers C.P."/>
            <person name="Glastad K.M."/>
            <person name="Gokhale K."/>
            <person name="Gowin J."/>
            <person name="Gronenberg W."/>
            <person name="Hermansen R.A."/>
            <person name="Hu H."/>
            <person name="Hunt B.G."/>
            <person name="Huylmans A.K."/>
            <person name="Khalil S.M."/>
            <person name="Mitchell R.D."/>
            <person name="Munoz-Torres M.C."/>
            <person name="Mustard J.A."/>
            <person name="Pan H."/>
            <person name="Reese J.T."/>
            <person name="Scharf M.E."/>
            <person name="Sun F."/>
            <person name="Vogel H."/>
            <person name="Xiao J."/>
            <person name="Yang W."/>
            <person name="Yang Z."/>
            <person name="Yang Z."/>
            <person name="Zhou J."/>
            <person name="Zhu J."/>
            <person name="Brent C.S."/>
            <person name="Elsik C.G."/>
            <person name="Goodisman M.A."/>
            <person name="Liberles D.A."/>
            <person name="Roe R.M."/>
            <person name="Vargo E.L."/>
            <person name="Vilcinskas A."/>
            <person name="Wang J."/>
            <person name="Bornberg-Bauer E."/>
            <person name="Korb J."/>
            <person name="Zhang G."/>
            <person name="Liebig J."/>
        </authorList>
    </citation>
    <scope>NUCLEOTIDE SEQUENCE [LARGE SCALE GENOMIC DNA]</scope>
    <source>
        <tissue evidence="1">Whole organism</tissue>
    </source>
</reference>
<dbReference type="PANTHER" id="PTHR15732">
    <property type="entry name" value="PROTEIN MOONRAKER"/>
    <property type="match status" value="1"/>
</dbReference>
<dbReference type="OrthoDB" id="8193942at2759"/>
<dbReference type="EMBL" id="KK853603">
    <property type="protein sequence ID" value="KDR06359.1"/>
    <property type="molecule type" value="Genomic_DNA"/>
</dbReference>
<dbReference type="STRING" id="136037.A0A067QQ65"/>
<dbReference type="GO" id="GO:0034451">
    <property type="term" value="C:centriolar satellite"/>
    <property type="evidence" value="ECO:0007669"/>
    <property type="project" value="TreeGrafter"/>
</dbReference>
<dbReference type="AlphaFoldDB" id="A0A067QQ65"/>
<keyword evidence="2" id="KW-1185">Reference proteome</keyword>
<evidence type="ECO:0000313" key="1">
    <source>
        <dbReference type="EMBL" id="KDR06359.1"/>
    </source>
</evidence>
<gene>
    <name evidence="1" type="ORF">L798_04285</name>
</gene>